<accession>A0AB36FM38</accession>
<dbReference type="AlphaFoldDB" id="A0AB36FM38"/>
<dbReference type="Proteomes" id="UP000095392">
    <property type="component" value="Unassembled WGS sequence"/>
</dbReference>
<keyword evidence="2" id="KW-1185">Reference proteome</keyword>
<sequence length="125" mass="14540">MNDEKLINNSELRPFLPAFAEIKHRLCGIEVECEPLGFSFDKDVQTEEEILFTLISQKAFAFDVSNEYGAVWDVRLEPFSKFKARSTKITFPFTGYNPNKRQQISNWVIELCNWEGDVFTGITRH</sequence>
<reference evidence="1 2" key="1">
    <citation type="submission" date="2016-09" db="EMBL/GenBank/DDBJ databases">
        <title>Draft Genome Sequence of four Alteromonas macleodii strains isolated from copper coupons and grown long-term at elevated copper levels.</title>
        <authorList>
            <person name="Cusick K."/>
            <person name="Dale J."/>
            <person name="Little B."/>
            <person name="Biffinger J."/>
        </authorList>
    </citation>
    <scope>NUCLEOTIDE SEQUENCE [LARGE SCALE GENOMIC DNA]</scope>
    <source>
        <strain evidence="1 2">KCP01</strain>
    </source>
</reference>
<name>A0AB36FM38_ALTMA</name>
<evidence type="ECO:0000313" key="2">
    <source>
        <dbReference type="Proteomes" id="UP000095392"/>
    </source>
</evidence>
<gene>
    <name evidence="1" type="ORF">BFV95_4203</name>
</gene>
<dbReference type="EMBL" id="MIPY01000035">
    <property type="protein sequence ID" value="OES26160.1"/>
    <property type="molecule type" value="Genomic_DNA"/>
</dbReference>
<protein>
    <submittedName>
        <fullName evidence="1">Uncharacterized protein</fullName>
    </submittedName>
</protein>
<dbReference type="RefSeq" id="WP_170826523.1">
    <property type="nucleotide sequence ID" value="NZ_MIPW01000028.1"/>
</dbReference>
<proteinExistence type="predicted"/>
<organism evidence="1 2">
    <name type="scientific">Alteromonas macleodii</name>
    <name type="common">Pseudoalteromonas macleodii</name>
    <dbReference type="NCBI Taxonomy" id="28108"/>
    <lineage>
        <taxon>Bacteria</taxon>
        <taxon>Pseudomonadati</taxon>
        <taxon>Pseudomonadota</taxon>
        <taxon>Gammaproteobacteria</taxon>
        <taxon>Alteromonadales</taxon>
        <taxon>Alteromonadaceae</taxon>
        <taxon>Alteromonas/Salinimonas group</taxon>
        <taxon>Alteromonas</taxon>
    </lineage>
</organism>
<comment type="caution">
    <text evidence="1">The sequence shown here is derived from an EMBL/GenBank/DDBJ whole genome shotgun (WGS) entry which is preliminary data.</text>
</comment>
<evidence type="ECO:0000313" key="1">
    <source>
        <dbReference type="EMBL" id="OES26160.1"/>
    </source>
</evidence>